<proteinExistence type="predicted"/>
<dbReference type="AlphaFoldDB" id="A0A9D4K390"/>
<evidence type="ECO:0000313" key="1">
    <source>
        <dbReference type="EMBL" id="KAH3832083.1"/>
    </source>
</evidence>
<keyword evidence="2" id="KW-1185">Reference proteome</keyword>
<reference evidence="1" key="1">
    <citation type="journal article" date="2019" name="bioRxiv">
        <title>The Genome of the Zebra Mussel, Dreissena polymorpha: A Resource for Invasive Species Research.</title>
        <authorList>
            <person name="McCartney M.A."/>
            <person name="Auch B."/>
            <person name="Kono T."/>
            <person name="Mallez S."/>
            <person name="Zhang Y."/>
            <person name="Obille A."/>
            <person name="Becker A."/>
            <person name="Abrahante J.E."/>
            <person name="Garbe J."/>
            <person name="Badalamenti J.P."/>
            <person name="Herman A."/>
            <person name="Mangelson H."/>
            <person name="Liachko I."/>
            <person name="Sullivan S."/>
            <person name="Sone E.D."/>
            <person name="Koren S."/>
            <person name="Silverstein K.A.T."/>
            <person name="Beckman K.B."/>
            <person name="Gohl D.M."/>
        </authorList>
    </citation>
    <scope>NUCLEOTIDE SEQUENCE</scope>
    <source>
        <strain evidence="1">Duluth1</strain>
        <tissue evidence="1">Whole animal</tissue>
    </source>
</reference>
<sequence>MVSGPGSSMPFEFKDVEMSVALRDVCLGILELAYPDARPTVNDDYRRVLVNKGQRKDSKELSKET</sequence>
<dbReference type="EMBL" id="JAIWYP010000004">
    <property type="protein sequence ID" value="KAH3832083.1"/>
    <property type="molecule type" value="Genomic_DNA"/>
</dbReference>
<protein>
    <submittedName>
        <fullName evidence="1">Uncharacterized protein</fullName>
    </submittedName>
</protein>
<reference evidence="1" key="2">
    <citation type="submission" date="2020-11" db="EMBL/GenBank/DDBJ databases">
        <authorList>
            <person name="McCartney M.A."/>
            <person name="Auch B."/>
            <person name="Kono T."/>
            <person name="Mallez S."/>
            <person name="Becker A."/>
            <person name="Gohl D.M."/>
            <person name="Silverstein K.A.T."/>
            <person name="Koren S."/>
            <person name="Bechman K.B."/>
            <person name="Herman A."/>
            <person name="Abrahante J.E."/>
            <person name="Garbe J."/>
        </authorList>
    </citation>
    <scope>NUCLEOTIDE SEQUENCE</scope>
    <source>
        <strain evidence="1">Duluth1</strain>
        <tissue evidence="1">Whole animal</tissue>
    </source>
</reference>
<organism evidence="1 2">
    <name type="scientific">Dreissena polymorpha</name>
    <name type="common">Zebra mussel</name>
    <name type="synonym">Mytilus polymorpha</name>
    <dbReference type="NCBI Taxonomy" id="45954"/>
    <lineage>
        <taxon>Eukaryota</taxon>
        <taxon>Metazoa</taxon>
        <taxon>Spiralia</taxon>
        <taxon>Lophotrochozoa</taxon>
        <taxon>Mollusca</taxon>
        <taxon>Bivalvia</taxon>
        <taxon>Autobranchia</taxon>
        <taxon>Heteroconchia</taxon>
        <taxon>Euheterodonta</taxon>
        <taxon>Imparidentia</taxon>
        <taxon>Neoheterodontei</taxon>
        <taxon>Myida</taxon>
        <taxon>Dreissenoidea</taxon>
        <taxon>Dreissenidae</taxon>
        <taxon>Dreissena</taxon>
    </lineage>
</organism>
<name>A0A9D4K390_DREPO</name>
<accession>A0A9D4K390</accession>
<evidence type="ECO:0000313" key="2">
    <source>
        <dbReference type="Proteomes" id="UP000828390"/>
    </source>
</evidence>
<dbReference type="Proteomes" id="UP000828390">
    <property type="component" value="Unassembled WGS sequence"/>
</dbReference>
<comment type="caution">
    <text evidence="1">The sequence shown here is derived from an EMBL/GenBank/DDBJ whole genome shotgun (WGS) entry which is preliminary data.</text>
</comment>
<gene>
    <name evidence="1" type="ORF">DPMN_105360</name>
</gene>